<evidence type="ECO:0000313" key="14">
    <source>
        <dbReference type="EMBL" id="TID31035.1"/>
    </source>
</evidence>
<keyword evidence="6" id="KW-0813">Transport</keyword>
<dbReference type="SFLD" id="SFLDG01168">
    <property type="entry name" value="Ferric_reductase_subgroup_(FRE"/>
    <property type="match status" value="1"/>
</dbReference>
<evidence type="ECO:0000256" key="3">
    <source>
        <dbReference type="ARBA" id="ARBA00022692"/>
    </source>
</evidence>
<comment type="subcellular location">
    <subcellularLocation>
        <location evidence="1">Membrane</location>
        <topology evidence="1">Multi-pass membrane protein</topology>
    </subcellularLocation>
</comment>
<dbReference type="InterPro" id="IPR025614">
    <property type="entry name" value="Cell_morpho_N"/>
</dbReference>
<feature type="transmembrane region" description="Helical" evidence="9">
    <location>
        <begin position="189"/>
        <end position="209"/>
    </location>
</feature>
<organism evidence="14 15">
    <name type="scientific">Pichia inconspicua</name>
    <dbReference type="NCBI Taxonomy" id="52247"/>
    <lineage>
        <taxon>Eukaryota</taxon>
        <taxon>Fungi</taxon>
        <taxon>Dikarya</taxon>
        <taxon>Ascomycota</taxon>
        <taxon>Saccharomycotina</taxon>
        <taxon>Pichiomycetes</taxon>
        <taxon>Pichiales</taxon>
        <taxon>Pichiaceae</taxon>
        <taxon>Pichia</taxon>
    </lineage>
</organism>
<dbReference type="InterPro" id="IPR013130">
    <property type="entry name" value="Fe3_Rdtase_TM_dom"/>
</dbReference>
<keyword evidence="7 9" id="KW-0472">Membrane</keyword>
<dbReference type="InterPro" id="IPR039867">
    <property type="entry name" value="Furry/Tao3/Mor2"/>
</dbReference>
<keyword evidence="4" id="KW-0274">FAD</keyword>
<reference evidence="14 15" key="1">
    <citation type="journal article" date="2019" name="Front. Genet.">
        <title>Whole-Genome Sequencing of the Opportunistic Yeast Pathogen Candida inconspicua Uncovers Its Hybrid Origin.</title>
        <authorList>
            <person name="Mixao V."/>
            <person name="Hansen A.P."/>
            <person name="Saus E."/>
            <person name="Boekhout T."/>
            <person name="Lass-Florl C."/>
            <person name="Gabaldon T."/>
        </authorList>
    </citation>
    <scope>NUCLEOTIDE SEQUENCE [LARGE SCALE GENOMIC DNA]</scope>
    <source>
        <strain evidence="14 15">CBS 180</strain>
    </source>
</reference>
<dbReference type="InterPro" id="IPR016024">
    <property type="entry name" value="ARM-type_fold"/>
</dbReference>
<gene>
    <name evidence="14" type="ORF">CANINC_000396</name>
</gene>
<feature type="transmembrane region" description="Helical" evidence="9">
    <location>
        <begin position="342"/>
        <end position="360"/>
    </location>
</feature>
<dbReference type="GO" id="GO:0006811">
    <property type="term" value="P:monoatomic ion transport"/>
    <property type="evidence" value="ECO:0007669"/>
    <property type="project" value="UniProtKB-KW"/>
</dbReference>
<dbReference type="EMBL" id="SELW01000055">
    <property type="protein sequence ID" value="TID31035.1"/>
    <property type="molecule type" value="Genomic_DNA"/>
</dbReference>
<feature type="transmembrane region" description="Helical" evidence="9">
    <location>
        <begin position="229"/>
        <end position="248"/>
    </location>
</feature>
<evidence type="ECO:0000256" key="6">
    <source>
        <dbReference type="ARBA" id="ARBA00023065"/>
    </source>
</evidence>
<feature type="domain" description="Ferric oxidoreductase" evidence="10">
    <location>
        <begin position="234"/>
        <end position="355"/>
    </location>
</feature>
<feature type="domain" description="Cell morphogenesis protein C-terminal" evidence="12">
    <location>
        <begin position="2937"/>
        <end position="3187"/>
    </location>
</feature>
<accession>A0A4T0X6Q9</accession>
<evidence type="ECO:0000313" key="15">
    <source>
        <dbReference type="Proteomes" id="UP000307173"/>
    </source>
</evidence>
<dbReference type="Pfam" id="PF01794">
    <property type="entry name" value="Ferric_reduct"/>
    <property type="match status" value="1"/>
</dbReference>
<dbReference type="PANTHER" id="PTHR12295">
    <property type="entry name" value="FURRY-RELATED"/>
    <property type="match status" value="1"/>
</dbReference>
<keyword evidence="15" id="KW-1185">Reference proteome</keyword>
<proteinExistence type="predicted"/>
<evidence type="ECO:0000256" key="7">
    <source>
        <dbReference type="ARBA" id="ARBA00023136"/>
    </source>
</evidence>
<evidence type="ECO:0000256" key="4">
    <source>
        <dbReference type="ARBA" id="ARBA00022827"/>
    </source>
</evidence>
<feature type="domain" description="Cell morphogenesis protein N-terminal" evidence="11">
    <location>
        <begin position="1331"/>
        <end position="1893"/>
    </location>
</feature>
<keyword evidence="2" id="KW-0285">Flavoprotein</keyword>
<dbReference type="CDD" id="cd06186">
    <property type="entry name" value="NOX_Duox_like_FAD_NADP"/>
    <property type="match status" value="1"/>
</dbReference>
<keyword evidence="6" id="KW-0406">Ion transport</keyword>
<feature type="region of interest" description="Disordered" evidence="8">
    <location>
        <begin position="3527"/>
        <end position="3583"/>
    </location>
</feature>
<name>A0A4T0X6Q9_9ASCO</name>
<evidence type="ECO:0008006" key="16">
    <source>
        <dbReference type="Google" id="ProtNLM"/>
    </source>
</evidence>
<sequence length="3583" mass="408380">MMNMEADSNSAPNYATSDECRATNYPYIASIAWCWQLNCLRISNVSNKKFVHALSKTIPGINATFFIDALSKGAPTKHDDPGYPFLTEPLLVDDELFTIQYISANDFLNSESTAAKMGVTLIMITWILVFIGIIYNCIEKFHLDEKVLPKSVLIFLKKNVLYPALFKEKCSVPLSFSEGIPIDYVPPRIVTLTIAVYYIINIFFCTFPYHAYWEFRWYPHNTYLQMCMYVGNRTGTLSFANIPVLILFASRNNVYQWLTGWSYSTFQHFHRHVSIICILEAIVHSIIYTANYLHKPNNASAFAKEAAEPYFVWGIVATIICSIMPVLAILKLRRLSYEIFMFFHYVFAALFIVGCYYHIYLRFRFSCGYLQWLYASIAVWAFDIVMRIVRIIYIKFKGCKSKCVVELVDDESKTMKLTYTYPYAKQNFIGNYYYLYFSTVFPFFTSHPFTAAEWHDHKFSVVLSGSDSEDKSNIEEFLENPKSTESTMSFYVQVQSGTTRKIYRQLEANSFEPIEIFSFLEGPYGSYESNTFEDYDFVILLTGGIGNTVVLNYLLHFVQYKNKECLPKNSVKLSIMHSDRFNSRLAVLKSKIDSIVPKRLETDVEVDLHSTVNSGRLDISQYLMDKVASFETNYPRGTRRIAVVCCGPPKFNDICRRTYHQTSISETRQASESAIYRSVDVPHGTSITRGLSLRTGYKIRDGCLKDIWYIGFFSDVKNSDTKFITLGKHRFTLAQINAILHLIAKDFINRDIKCIALFGSLSENPELLLVIWACFFILDIKVIHFFEREDFEYTNAELKTLVTVDDCLKHIPPNLFEELIVMDLDDMNTNNYKSRISIPRDVDPLYTYNYNPDIDFSSVNNHPYSTVLRKDEVKFFQINFVSAVASRLLSIPKSNKWTCEDHFMISFSNLRHCGKSTIFESLCGIMSGVKSIKIVPEKENLDLVKLSQNQTSILSTDSITLKKIVNSKTKTFWQSFKLQRSEYFNSIGYFNSVGKLESGLHLKIAYTRTVEITLRLNMDEEIIKSQSNFKFGGDSIQQIEIPDFTTSVNMKTDQDLKLPPGDFNAESSKTATNIMNTKQQIGTYFDDNAFDLDQIVKQSKNQNNNNTYSINEVSTNDYDQKFNKTTDEMNYKDDSYGQLNMNFKLGGGISSTPLQTPTNTSTPEFSLNMSLSKSTVVTQTGHTPTYTLNIVVRQFTKYAERKLNLCLNSTPLSQEPNIVEILSEGVDPSFDRIISSLGYIARRTPKRVTDAIMHWRRGKSELKELARSQLEKDIAAYQSQLSKHSHRGHKKALSISRSVTSESIASSSTHDTIKSLEHQVQKSEIVYTQADRQFTISTFILWRVLIEVIKQSPSSTLMEDTSLEEIMYNYLRSIDPYLVSHSLIHSANWNLLSELIGQMSEKSFLSVSDRFIADLEKFPTGFTNNKSFSESSLNLLIHGMRYLQLSNSSLERFEEGADFIKSLAKFFYKCENENVFLSYCDVINQLLLSLAGSLTAEVNHPTWVDAINIIYKKSLAIANSNSNKFWGSSMTLAVTALSVAPKEMFESKWKLVVDSLVKKLKPKLTPPEKLVIMTGVSRLTWAYLFRYTDTLNSKTRNIEALANSLFPSIPKKQQWLTEDAILIQTVVQFFRSIAYSQLNYTLENIFIPLLKSSFNNTSFEITNHEKLILCIRSYCCILSDHENHEKPPYPTDDVIQNSLDPLESSNVGAGNVFDNDNSNFQVHEEISTIFIKIMFILETQVGCKTLDFSSTYRSLPPTPSSATSTSSFHQRISSLSYFHNAEDTVSKNSELFTTLITCISWCANTANSSQYRRIIELLVKNCINENDTIAQFCIDALKILIWKKNPSVVLTTFATIAFCLDEKISSSLHHDYLSSDDYVKLLEVYLEVLQSWLDSLTETEEQDTEEKPNTMYNVNRGFVQEEIHETRKFEHLELKNMATLIDDVEGNGLFFLLSHDSRIRFLGCQILRIVPQFDEAIYFLSTEDQDSNKGHGRLPSKFAAESGTRIIEILASLSFIDFAKKKKSQFSEAELKRYSKFASNEKKNAIIKLAESSHGVDAALWFKIFEEILEKLAKTCPIQIAIARSHSCIRLVQYYDQIVRINNEGGSVADTAIIWDYMLYLKIACVSLTTTNDQHVHIPELKHSGSPSASSIYSPLNRSHSRKRSQQLFTVQHQKITSAKSIFKMTVPLLITSNSRLRDALVEGLSCMNVNIFKTFVQSVDSSLENWDNPMKSDFSTDMGLKQEICCILSKVIYRFSKNNETFLDSEVLHKLTSLISNLLLVLSTSVAQCSFKYQRLRLYFCNIMETLQNELLKNMEKEEWFDFNLRKKCFYFMVEWTGYGSKSGLFSDRYNSMRKAISVENDRLNLQASLEMQKHQLQLSSIGCISSLFGSPIINDSDSFDLVVVFSWLDALFKTYNEKISRMARNALLDIFMVNGKMNQIFELIIRKCYTHDSALGNYFITLTDALIKGVEFDYSIHRSIALALFSSGSDNYNVRSAAATLLEFLEKKFYNTNNIANYVDGVCCRSRIIYKRTLFQLSTYFATSHPEEKFKMISELTMLFNVVGSGPRRDLIAILLPWVQTANLDLSNSDDHDNYLVVLSNFFDITMKYSHKIQNELEALWVALGTDKDGEGEGVKTIYEYITANSLALKNLAFIECSRQVIVSISTIPGKFNLIETLISNMQPKSMIPYQPEISKILISEIEKKSFPELPYVAKLSRLIQKNSSTTIPAFSLGELSIIFLADLILIPNEKIRENLPLLLHLSIILLDHQLFVVQDQAAALIIHLIHEYGDSSSELGQKVVGILRNSELSNKLWNYNDLAMSKTNGRVPDLMDTMVRDILKVFEEKIPSIQKDWSIMAIEWATTCKVMHLASRSFQVFRCLISFLDQSMLKDMLSCLTNTISDENAGIQGFSMQILMTLNAITSELYSEQLIAFPQLFWSGVAALTTIHENEFIEVLSILTKFISKIDFNSPDTVNCLSAIFPPKWEGKFEGLQKIIMVGLRSSNAYEPTLKMISKLNHLHNSQIIGEGKHRVLLVLLANMPRLLHAYTTKRFNDDIVNAGNSLSEMADQNGIVGLSRIIESLIKRRFRNKEDFLSQIVNILKRYFFPQYAAETLIFLLGMLFNKINWIKFEVMDLLKHIFRVVDLSSEEFVGLGADLISPLLRLLSTEYVDQALEVLDEAASISASPFDKHYLMMSAGDPTMRKDYDKIATLFGIPDESGWSVPMSNVSTAITRNNIHSVYLTCTQNTGVEENNSSSDNISKNLDEELEGKLTLSDAPYLSAESQYFQLNPLSPEVQQEVNRRHQIQEQHIIDNASVHEKDSLSNMLATLETLDSFFTKDGQEIQGHKYSSSVDTRSTTTTTTTTNTWGYDFDMSSPRMDNDYQIDSTASFRTLLADVGSPITDRVISPRYNRKSSNHNLNVGLNITSGTNSPLLSTPTSSTFNRGKKSRKNSIAGVVEPLKIARDLSLENNITNSPLIIESSNENENENDNLFGFELLRQTNKTRRRSTRLGTSYNSELGGNILLKNSPISPRNPRSPRHSLNSYNKNKFRNYGSYRRSTRPFNSPTESSGSGSFESKK</sequence>
<evidence type="ECO:0000256" key="5">
    <source>
        <dbReference type="ARBA" id="ARBA00022989"/>
    </source>
</evidence>
<dbReference type="InterPro" id="IPR029473">
    <property type="entry name" value="MOR2-PAG1_mid"/>
</dbReference>
<evidence type="ECO:0000259" key="10">
    <source>
        <dbReference type="Pfam" id="PF01794"/>
    </source>
</evidence>
<dbReference type="Pfam" id="PF14222">
    <property type="entry name" value="MOR2-PAG1_N"/>
    <property type="match status" value="1"/>
</dbReference>
<feature type="domain" description="Cell morphogenesis central region" evidence="13">
    <location>
        <begin position="2424"/>
        <end position="2627"/>
    </location>
</feature>
<feature type="domain" description="Cell morphogenesis central region" evidence="13">
    <location>
        <begin position="2734"/>
        <end position="2905"/>
    </location>
</feature>
<feature type="transmembrane region" description="Helical" evidence="9">
    <location>
        <begin position="269"/>
        <end position="290"/>
    </location>
</feature>
<dbReference type="GO" id="GO:0000902">
    <property type="term" value="P:cell morphogenesis"/>
    <property type="evidence" value="ECO:0007669"/>
    <property type="project" value="InterPro"/>
</dbReference>
<keyword evidence="5 9" id="KW-1133">Transmembrane helix</keyword>
<dbReference type="GO" id="GO:0005938">
    <property type="term" value="C:cell cortex"/>
    <property type="evidence" value="ECO:0007669"/>
    <property type="project" value="TreeGrafter"/>
</dbReference>
<dbReference type="SFLD" id="SFLDS00052">
    <property type="entry name" value="Ferric_Reductase_Domain"/>
    <property type="match status" value="1"/>
</dbReference>
<keyword evidence="3 9" id="KW-0812">Transmembrane</keyword>
<dbReference type="GO" id="GO:0016491">
    <property type="term" value="F:oxidoreductase activity"/>
    <property type="evidence" value="ECO:0007669"/>
    <property type="project" value="UniProtKB-ARBA"/>
</dbReference>
<dbReference type="Proteomes" id="UP000307173">
    <property type="component" value="Unassembled WGS sequence"/>
</dbReference>
<evidence type="ECO:0000256" key="2">
    <source>
        <dbReference type="ARBA" id="ARBA00022630"/>
    </source>
</evidence>
<dbReference type="InterPro" id="IPR025481">
    <property type="entry name" value="Cell_Morphogen_C"/>
</dbReference>
<dbReference type="InterPro" id="IPR039261">
    <property type="entry name" value="FNR_nucleotide-bd"/>
</dbReference>
<dbReference type="Pfam" id="PF14228">
    <property type="entry name" value="MOR2-PAG1_mid"/>
    <property type="match status" value="2"/>
</dbReference>
<dbReference type="Gene3D" id="3.40.50.80">
    <property type="entry name" value="Nucleotide-binding domain of ferredoxin-NADP reductase (FNR) module"/>
    <property type="match status" value="1"/>
</dbReference>
<evidence type="ECO:0000256" key="8">
    <source>
        <dbReference type="SAM" id="MobiDB-lite"/>
    </source>
</evidence>
<protein>
    <recommendedName>
        <fullName evidence="16">Ferric oxidoreductase domain-containing protein</fullName>
    </recommendedName>
</protein>
<feature type="compositionally biased region" description="Low complexity" evidence="8">
    <location>
        <begin position="3572"/>
        <end position="3583"/>
    </location>
</feature>
<evidence type="ECO:0000256" key="1">
    <source>
        <dbReference type="ARBA" id="ARBA00004141"/>
    </source>
</evidence>
<evidence type="ECO:0000259" key="13">
    <source>
        <dbReference type="Pfam" id="PF14228"/>
    </source>
</evidence>
<dbReference type="GO" id="GO:0030427">
    <property type="term" value="C:site of polarized growth"/>
    <property type="evidence" value="ECO:0007669"/>
    <property type="project" value="TreeGrafter"/>
</dbReference>
<dbReference type="GO" id="GO:0016020">
    <property type="term" value="C:membrane"/>
    <property type="evidence" value="ECO:0007669"/>
    <property type="project" value="UniProtKB-SubCell"/>
</dbReference>
<feature type="transmembrane region" description="Helical" evidence="9">
    <location>
        <begin position="372"/>
        <end position="393"/>
    </location>
</feature>
<evidence type="ECO:0000259" key="12">
    <source>
        <dbReference type="Pfam" id="PF14225"/>
    </source>
</evidence>
<evidence type="ECO:0000259" key="11">
    <source>
        <dbReference type="Pfam" id="PF14222"/>
    </source>
</evidence>
<feature type="compositionally biased region" description="Low complexity" evidence="8">
    <location>
        <begin position="3531"/>
        <end position="3548"/>
    </location>
</feature>
<feature type="transmembrane region" description="Helical" evidence="9">
    <location>
        <begin position="117"/>
        <end position="138"/>
    </location>
</feature>
<dbReference type="Pfam" id="PF14225">
    <property type="entry name" value="MOR2-PAG1_C"/>
    <property type="match status" value="1"/>
</dbReference>
<dbReference type="PANTHER" id="PTHR12295:SF30">
    <property type="entry name" value="PROTEIN FURRY"/>
    <property type="match status" value="1"/>
</dbReference>
<dbReference type="STRING" id="52247.A0A4T0X6Q9"/>
<feature type="transmembrane region" description="Helical" evidence="9">
    <location>
        <begin position="310"/>
        <end position="330"/>
    </location>
</feature>
<dbReference type="OrthoDB" id="6287725at2759"/>
<dbReference type="SUPFAM" id="SSF48371">
    <property type="entry name" value="ARM repeat"/>
    <property type="match status" value="1"/>
</dbReference>
<comment type="caution">
    <text evidence="14">The sequence shown here is derived from an EMBL/GenBank/DDBJ whole genome shotgun (WGS) entry which is preliminary data.</text>
</comment>
<evidence type="ECO:0000256" key="9">
    <source>
        <dbReference type="SAM" id="Phobius"/>
    </source>
</evidence>